<organism evidence="5">
    <name type="scientific">marine sediment metagenome</name>
    <dbReference type="NCBI Taxonomy" id="412755"/>
    <lineage>
        <taxon>unclassified sequences</taxon>
        <taxon>metagenomes</taxon>
        <taxon>ecological metagenomes</taxon>
    </lineage>
</organism>
<dbReference type="Gene3D" id="3.30.460.10">
    <property type="entry name" value="Beta Polymerase, domain 2"/>
    <property type="match status" value="1"/>
</dbReference>
<dbReference type="NCBIfam" id="TIGR00691">
    <property type="entry name" value="spoT_relA"/>
    <property type="match status" value="1"/>
</dbReference>
<dbReference type="PANTHER" id="PTHR21262:SF31">
    <property type="entry name" value="GTP PYROPHOSPHOKINASE"/>
    <property type="match status" value="1"/>
</dbReference>
<comment type="pathway">
    <text evidence="2">Purine metabolism.</text>
</comment>
<dbReference type="SMART" id="SM00954">
    <property type="entry name" value="RelA_SpoT"/>
    <property type="match status" value="1"/>
</dbReference>
<dbReference type="Pfam" id="PF04607">
    <property type="entry name" value="RelA_SpoT"/>
    <property type="match status" value="1"/>
</dbReference>
<dbReference type="Gene3D" id="3.10.20.30">
    <property type="match status" value="1"/>
</dbReference>
<dbReference type="PROSITE" id="PS51880">
    <property type="entry name" value="TGS"/>
    <property type="match status" value="1"/>
</dbReference>
<sequence>MLNILKQIKQKSDDPVLIEKAFNFARNAHQGQKRFSGDDYIIHPLKVALILAGRNLDSKTIAAALLHDVPDDTSASLDEIEKEFGKEVAFLVDGVSKLSRLRYPKVYNLPPISIFSVSPQVENLRKMFFAMAEDLRVILIKLADRLHNMETLKYMPKEKQKRFALETLEIFAPIADRLGMGEIKVQLADLAFPYLYRKEYEWLIKNVKEKYEKREGYLKKVEPIIKKILEKEGITPLNIHSRVKSYWSLYQKLLKHGMDFERIYDLVALRIIVKDLDSCYKTLGIIHKHFKPLIGRIQDFIALPKPNGYQSLHTTCFCLEGKLTELQIRTPKMHNRAENGICAHWAYKEKVDLKAQQNKYIWIQQLKDWQQKIHRTKEFFERLKIDFFKSRIFVFTPKGDVINLPEGACAIDFAYHIHTEIGNHCAGAKVNGKITQVSAPLKNGDVVEILVDKNKKPSRNWLRFVKTNLAYSHIKKEFKNGFLESIRERFLPKRITRQIFKKPKLFVKPGIKKPPQIILIGGETGISFALAKCCDPRSGDNIKAIIAKTKNASVHKISCKNLKKAQLQHPQKIIEASWKRP</sequence>
<dbReference type="InterPro" id="IPR007685">
    <property type="entry name" value="RelA_SpoT"/>
</dbReference>
<dbReference type="Pfam" id="PF13328">
    <property type="entry name" value="HD_4"/>
    <property type="match status" value="1"/>
</dbReference>
<dbReference type="InterPro" id="IPR043519">
    <property type="entry name" value="NT_sf"/>
</dbReference>
<name>A0A0F9UJN7_9ZZZZ</name>
<comment type="caution">
    <text evidence="5">The sequence shown here is derived from an EMBL/GenBank/DDBJ whole genome shotgun (WGS) entry which is preliminary data.</text>
</comment>
<dbReference type="Pfam" id="PF02824">
    <property type="entry name" value="TGS"/>
    <property type="match status" value="1"/>
</dbReference>
<dbReference type="SUPFAM" id="SSF81271">
    <property type="entry name" value="TGS-like"/>
    <property type="match status" value="1"/>
</dbReference>
<dbReference type="CDD" id="cd00077">
    <property type="entry name" value="HDc"/>
    <property type="match status" value="1"/>
</dbReference>
<dbReference type="InterPro" id="IPR006674">
    <property type="entry name" value="HD_domain"/>
</dbReference>
<reference evidence="5" key="1">
    <citation type="journal article" date="2015" name="Nature">
        <title>Complex archaea that bridge the gap between prokaryotes and eukaryotes.</title>
        <authorList>
            <person name="Spang A."/>
            <person name="Saw J.H."/>
            <person name="Jorgensen S.L."/>
            <person name="Zaremba-Niedzwiedzka K."/>
            <person name="Martijn J."/>
            <person name="Lind A.E."/>
            <person name="van Eijk R."/>
            <person name="Schleper C."/>
            <person name="Guy L."/>
            <person name="Ettema T.J."/>
        </authorList>
    </citation>
    <scope>NUCLEOTIDE SEQUENCE</scope>
</reference>
<dbReference type="InterPro" id="IPR012675">
    <property type="entry name" value="Beta-grasp_dom_sf"/>
</dbReference>
<dbReference type="CDD" id="cd01668">
    <property type="entry name" value="TGS_RSH"/>
    <property type="match status" value="1"/>
</dbReference>
<dbReference type="GO" id="GO:0005886">
    <property type="term" value="C:plasma membrane"/>
    <property type="evidence" value="ECO:0007669"/>
    <property type="project" value="TreeGrafter"/>
</dbReference>
<dbReference type="Gene3D" id="1.10.3210.10">
    <property type="entry name" value="Hypothetical protein af1432"/>
    <property type="match status" value="1"/>
</dbReference>
<comment type="similarity">
    <text evidence="1">Belongs to the RelA/SpoT family.</text>
</comment>
<dbReference type="FunFam" id="1.10.3210.10:FF:000001">
    <property type="entry name" value="GTP pyrophosphokinase RelA"/>
    <property type="match status" value="1"/>
</dbReference>
<dbReference type="SUPFAM" id="SSF109604">
    <property type="entry name" value="HD-domain/PDEase-like"/>
    <property type="match status" value="1"/>
</dbReference>
<accession>A0A0F9UJN7</accession>
<dbReference type="PROSITE" id="PS51831">
    <property type="entry name" value="HD"/>
    <property type="match status" value="1"/>
</dbReference>
<dbReference type="SMART" id="SM00471">
    <property type="entry name" value="HDc"/>
    <property type="match status" value="1"/>
</dbReference>
<feature type="domain" description="HD" evidence="3">
    <location>
        <begin position="40"/>
        <end position="149"/>
    </location>
</feature>
<dbReference type="InterPro" id="IPR003607">
    <property type="entry name" value="HD/PDEase_dom"/>
</dbReference>
<dbReference type="InterPro" id="IPR004811">
    <property type="entry name" value="RelA/Spo_fam"/>
</dbReference>
<dbReference type="AlphaFoldDB" id="A0A0F9UJN7"/>
<evidence type="ECO:0000256" key="2">
    <source>
        <dbReference type="ARBA" id="ARBA00025704"/>
    </source>
</evidence>
<dbReference type="CDD" id="cd05399">
    <property type="entry name" value="NT_Rel-Spo_like"/>
    <property type="match status" value="1"/>
</dbReference>
<evidence type="ECO:0008006" key="6">
    <source>
        <dbReference type="Google" id="ProtNLM"/>
    </source>
</evidence>
<dbReference type="FunFam" id="3.10.20.30:FF:000002">
    <property type="entry name" value="GTP pyrophosphokinase (RelA/SpoT)"/>
    <property type="match status" value="1"/>
</dbReference>
<feature type="domain" description="TGS" evidence="4">
    <location>
        <begin position="388"/>
        <end position="451"/>
    </location>
</feature>
<dbReference type="InterPro" id="IPR004095">
    <property type="entry name" value="TGS"/>
</dbReference>
<dbReference type="InterPro" id="IPR033655">
    <property type="entry name" value="TGS_RelA/SpoT"/>
</dbReference>
<evidence type="ECO:0000256" key="1">
    <source>
        <dbReference type="ARBA" id="ARBA00007476"/>
    </source>
</evidence>
<proteinExistence type="inferred from homology"/>
<evidence type="ECO:0000313" key="5">
    <source>
        <dbReference type="EMBL" id="KKN93470.1"/>
    </source>
</evidence>
<evidence type="ECO:0000259" key="3">
    <source>
        <dbReference type="PROSITE" id="PS51831"/>
    </source>
</evidence>
<dbReference type="EMBL" id="LAZR01000085">
    <property type="protein sequence ID" value="KKN93470.1"/>
    <property type="molecule type" value="Genomic_DNA"/>
</dbReference>
<dbReference type="GO" id="GO:0015969">
    <property type="term" value="P:guanosine tetraphosphate metabolic process"/>
    <property type="evidence" value="ECO:0007669"/>
    <property type="project" value="InterPro"/>
</dbReference>
<dbReference type="InterPro" id="IPR012676">
    <property type="entry name" value="TGS-like"/>
</dbReference>
<protein>
    <recommendedName>
        <fullName evidence="6">TGS domain-containing protein</fullName>
    </recommendedName>
</protein>
<dbReference type="PANTHER" id="PTHR21262">
    <property type="entry name" value="GUANOSINE-3',5'-BIS DIPHOSPHATE 3'-PYROPHOSPHOHYDROLASE"/>
    <property type="match status" value="1"/>
</dbReference>
<dbReference type="SUPFAM" id="SSF81301">
    <property type="entry name" value="Nucleotidyltransferase"/>
    <property type="match status" value="1"/>
</dbReference>
<gene>
    <name evidence="5" type="ORF">LCGC14_0196590</name>
</gene>
<evidence type="ECO:0000259" key="4">
    <source>
        <dbReference type="PROSITE" id="PS51880"/>
    </source>
</evidence>